<keyword evidence="2" id="KW-1185">Reference proteome</keyword>
<dbReference type="AlphaFoldDB" id="A0AAE1SNH2"/>
<accession>A0AAE1SNH2</accession>
<organism evidence="1 2">
    <name type="scientific">Anisodus tanguticus</name>
    <dbReference type="NCBI Taxonomy" id="243964"/>
    <lineage>
        <taxon>Eukaryota</taxon>
        <taxon>Viridiplantae</taxon>
        <taxon>Streptophyta</taxon>
        <taxon>Embryophyta</taxon>
        <taxon>Tracheophyta</taxon>
        <taxon>Spermatophyta</taxon>
        <taxon>Magnoliopsida</taxon>
        <taxon>eudicotyledons</taxon>
        <taxon>Gunneridae</taxon>
        <taxon>Pentapetalae</taxon>
        <taxon>asterids</taxon>
        <taxon>lamiids</taxon>
        <taxon>Solanales</taxon>
        <taxon>Solanaceae</taxon>
        <taxon>Solanoideae</taxon>
        <taxon>Hyoscyameae</taxon>
        <taxon>Anisodus</taxon>
    </lineage>
</organism>
<proteinExistence type="predicted"/>
<dbReference type="Proteomes" id="UP001291623">
    <property type="component" value="Unassembled WGS sequence"/>
</dbReference>
<evidence type="ECO:0000313" key="1">
    <source>
        <dbReference type="EMBL" id="KAK4372920.1"/>
    </source>
</evidence>
<sequence length="103" mass="11999">MLMDHYTEVLKERVCIVYFFMMGKLVNVDHWMSKKIQRMKDDRRKRLLFGNTLTALILKIDNDLALRSDRVLEAPTDMLDISNVKAPNKATKTVLTQAEERSA</sequence>
<protein>
    <submittedName>
        <fullName evidence="1">Uncharacterized protein</fullName>
    </submittedName>
</protein>
<name>A0AAE1SNH2_9SOLA</name>
<dbReference type="EMBL" id="JAVYJV010000004">
    <property type="protein sequence ID" value="KAK4372920.1"/>
    <property type="molecule type" value="Genomic_DNA"/>
</dbReference>
<reference evidence="1" key="1">
    <citation type="submission" date="2023-12" db="EMBL/GenBank/DDBJ databases">
        <title>Genome assembly of Anisodus tanguticus.</title>
        <authorList>
            <person name="Wang Y.-J."/>
        </authorList>
    </citation>
    <scope>NUCLEOTIDE SEQUENCE</scope>
    <source>
        <strain evidence="1">KB-2021</strain>
        <tissue evidence="1">Leaf</tissue>
    </source>
</reference>
<comment type="caution">
    <text evidence="1">The sequence shown here is derived from an EMBL/GenBank/DDBJ whole genome shotgun (WGS) entry which is preliminary data.</text>
</comment>
<evidence type="ECO:0000313" key="2">
    <source>
        <dbReference type="Proteomes" id="UP001291623"/>
    </source>
</evidence>
<gene>
    <name evidence="1" type="ORF">RND71_008304</name>
</gene>